<dbReference type="Proteomes" id="UP000501690">
    <property type="component" value="Linkage Group LG10"/>
</dbReference>
<feature type="region of interest" description="Disordered" evidence="1">
    <location>
        <begin position="45"/>
        <end position="67"/>
    </location>
</feature>
<evidence type="ECO:0000256" key="1">
    <source>
        <dbReference type="SAM" id="MobiDB-lite"/>
    </source>
</evidence>
<keyword evidence="3" id="KW-1185">Reference proteome</keyword>
<accession>A0A4D6NDV6</accession>
<reference evidence="2 3" key="1">
    <citation type="submission" date="2019-04" db="EMBL/GenBank/DDBJ databases">
        <title>An improved genome assembly and genetic linkage map for asparagus bean, Vigna unguiculata ssp. sesquipedialis.</title>
        <authorList>
            <person name="Xia Q."/>
            <person name="Zhang R."/>
            <person name="Dong Y."/>
        </authorList>
    </citation>
    <scope>NUCLEOTIDE SEQUENCE [LARGE SCALE GENOMIC DNA]</scope>
    <source>
        <tissue evidence="2">Leaf</tissue>
    </source>
</reference>
<evidence type="ECO:0000313" key="2">
    <source>
        <dbReference type="EMBL" id="QCE11061.1"/>
    </source>
</evidence>
<gene>
    <name evidence="2" type="ORF">DEO72_LG10g2294</name>
</gene>
<organism evidence="2 3">
    <name type="scientific">Vigna unguiculata</name>
    <name type="common">Cowpea</name>
    <dbReference type="NCBI Taxonomy" id="3917"/>
    <lineage>
        <taxon>Eukaryota</taxon>
        <taxon>Viridiplantae</taxon>
        <taxon>Streptophyta</taxon>
        <taxon>Embryophyta</taxon>
        <taxon>Tracheophyta</taxon>
        <taxon>Spermatophyta</taxon>
        <taxon>Magnoliopsida</taxon>
        <taxon>eudicotyledons</taxon>
        <taxon>Gunneridae</taxon>
        <taxon>Pentapetalae</taxon>
        <taxon>rosids</taxon>
        <taxon>fabids</taxon>
        <taxon>Fabales</taxon>
        <taxon>Fabaceae</taxon>
        <taxon>Papilionoideae</taxon>
        <taxon>50 kb inversion clade</taxon>
        <taxon>NPAAA clade</taxon>
        <taxon>indigoferoid/millettioid clade</taxon>
        <taxon>Phaseoleae</taxon>
        <taxon>Vigna</taxon>
    </lineage>
</organism>
<evidence type="ECO:0000313" key="3">
    <source>
        <dbReference type="Proteomes" id="UP000501690"/>
    </source>
</evidence>
<proteinExistence type="predicted"/>
<sequence length="210" mass="23841">MDIKVCDNVINNNFDKEVDVVDVVVSNEELDYHVVKEAFQKALVAKRTEEQSRDDDDDDVGVDYTVNDPPYDARVDGVTVDDDDGGQYSNMYDRTKAQPRMCFKRHSIRTPFAGYGKKRKPKLLTMDGPTALVEEVGPCSLVEAFLDKYEFTHGKVKGTTYSKEHDKQHDDEPSSVKMKRIRSMIAAKMSWNGRVESSFEGPCSNEDGRR</sequence>
<feature type="compositionally biased region" description="Acidic residues" evidence="1">
    <location>
        <begin position="52"/>
        <end position="61"/>
    </location>
</feature>
<dbReference type="EMBL" id="CP039354">
    <property type="protein sequence ID" value="QCE11061.1"/>
    <property type="molecule type" value="Genomic_DNA"/>
</dbReference>
<name>A0A4D6NDV6_VIGUN</name>
<dbReference type="AlphaFoldDB" id="A0A4D6NDV6"/>
<feature type="region of interest" description="Disordered" evidence="1">
    <location>
        <begin position="72"/>
        <end position="91"/>
    </location>
</feature>
<protein>
    <submittedName>
        <fullName evidence="2">Uncharacterized protein</fullName>
    </submittedName>
</protein>